<accession>A0A2A5IQS5</accession>
<organism evidence="1 2">
    <name type="scientific">Bacillus pumilus</name>
    <name type="common">Bacillus mesentericus</name>
    <dbReference type="NCBI Taxonomy" id="1408"/>
    <lineage>
        <taxon>Bacteria</taxon>
        <taxon>Bacillati</taxon>
        <taxon>Bacillota</taxon>
        <taxon>Bacilli</taxon>
        <taxon>Bacillales</taxon>
        <taxon>Bacillaceae</taxon>
        <taxon>Bacillus</taxon>
    </lineage>
</organism>
<proteinExistence type="predicted"/>
<evidence type="ECO:0000313" key="2">
    <source>
        <dbReference type="Proteomes" id="UP000228754"/>
    </source>
</evidence>
<sequence length="64" mass="7237">MLDRFLNKMTNVQPAAARCILQRLVTSCKSAPTCFLQGVGTFRYYVDRDTGEICTSQERIRCGC</sequence>
<protein>
    <submittedName>
        <fullName evidence="1">Uncharacterized protein</fullName>
    </submittedName>
</protein>
<dbReference type="Proteomes" id="UP000228754">
    <property type="component" value="Unassembled WGS sequence"/>
</dbReference>
<comment type="caution">
    <text evidence="1">The sequence shown here is derived from an EMBL/GenBank/DDBJ whole genome shotgun (WGS) entry which is preliminary data.</text>
</comment>
<evidence type="ECO:0000313" key="1">
    <source>
        <dbReference type="EMBL" id="PCK19688.1"/>
    </source>
</evidence>
<dbReference type="AlphaFoldDB" id="A0A2A5IQS5"/>
<gene>
    <name evidence="1" type="ORF">CEY02_16890</name>
</gene>
<dbReference type="EMBL" id="NKHG01000112">
    <property type="protein sequence ID" value="PCK19688.1"/>
    <property type="molecule type" value="Genomic_DNA"/>
</dbReference>
<name>A0A2A5IQS5_BACPU</name>
<reference evidence="1 2" key="1">
    <citation type="submission" date="2017-06" db="EMBL/GenBank/DDBJ databases">
        <title>Draft Genome Sequence of Bacillus sp Strain 36R Isolated from saline sediment at Atanasia, Sonora, Mexico.</title>
        <authorList>
            <person name="Sanchez Diaz R."/>
            <person name="Quiroz Macias M.E."/>
            <person name="Ibarra Gamez J.C."/>
            <person name="Enciso Ibarra J."/>
            <person name="Gomez Gil B."/>
            <person name="Galaviz Silva L."/>
        </authorList>
    </citation>
    <scope>NUCLEOTIDE SEQUENCE [LARGE SCALE GENOMIC DNA]</scope>
    <source>
        <strain evidence="1 2">36R_ATNSAL</strain>
    </source>
</reference>
<dbReference type="OrthoDB" id="2891103at2"/>